<name>A0A9D4NJN6_DREPO</name>
<gene>
    <name evidence="1" type="ORF">DPMN_019646</name>
</gene>
<reference evidence="1" key="1">
    <citation type="journal article" date="2019" name="bioRxiv">
        <title>The Genome of the Zebra Mussel, Dreissena polymorpha: A Resource for Invasive Species Research.</title>
        <authorList>
            <person name="McCartney M.A."/>
            <person name="Auch B."/>
            <person name="Kono T."/>
            <person name="Mallez S."/>
            <person name="Zhang Y."/>
            <person name="Obille A."/>
            <person name="Becker A."/>
            <person name="Abrahante J.E."/>
            <person name="Garbe J."/>
            <person name="Badalamenti J.P."/>
            <person name="Herman A."/>
            <person name="Mangelson H."/>
            <person name="Liachko I."/>
            <person name="Sullivan S."/>
            <person name="Sone E.D."/>
            <person name="Koren S."/>
            <person name="Silverstein K.A.T."/>
            <person name="Beckman K.B."/>
            <person name="Gohl D.M."/>
        </authorList>
    </citation>
    <scope>NUCLEOTIDE SEQUENCE</scope>
    <source>
        <strain evidence="1">Duluth1</strain>
        <tissue evidence="1">Whole animal</tissue>
    </source>
</reference>
<organism evidence="1 2">
    <name type="scientific">Dreissena polymorpha</name>
    <name type="common">Zebra mussel</name>
    <name type="synonym">Mytilus polymorpha</name>
    <dbReference type="NCBI Taxonomy" id="45954"/>
    <lineage>
        <taxon>Eukaryota</taxon>
        <taxon>Metazoa</taxon>
        <taxon>Spiralia</taxon>
        <taxon>Lophotrochozoa</taxon>
        <taxon>Mollusca</taxon>
        <taxon>Bivalvia</taxon>
        <taxon>Autobranchia</taxon>
        <taxon>Heteroconchia</taxon>
        <taxon>Euheterodonta</taxon>
        <taxon>Imparidentia</taxon>
        <taxon>Neoheterodontei</taxon>
        <taxon>Myida</taxon>
        <taxon>Dreissenoidea</taxon>
        <taxon>Dreissenidae</taxon>
        <taxon>Dreissena</taxon>
    </lineage>
</organism>
<reference evidence="1" key="2">
    <citation type="submission" date="2020-11" db="EMBL/GenBank/DDBJ databases">
        <authorList>
            <person name="McCartney M.A."/>
            <person name="Auch B."/>
            <person name="Kono T."/>
            <person name="Mallez S."/>
            <person name="Becker A."/>
            <person name="Gohl D.M."/>
            <person name="Silverstein K.A.T."/>
            <person name="Koren S."/>
            <person name="Bechman K.B."/>
            <person name="Herman A."/>
            <person name="Abrahante J.E."/>
            <person name="Garbe J."/>
        </authorList>
    </citation>
    <scope>NUCLEOTIDE SEQUENCE</scope>
    <source>
        <strain evidence="1">Duluth1</strain>
        <tissue evidence="1">Whole animal</tissue>
    </source>
</reference>
<accession>A0A9D4NJN6</accession>
<evidence type="ECO:0000313" key="2">
    <source>
        <dbReference type="Proteomes" id="UP000828390"/>
    </source>
</evidence>
<dbReference type="AlphaFoldDB" id="A0A9D4NJN6"/>
<dbReference type="EMBL" id="JAIWYP010000001">
    <property type="protein sequence ID" value="KAH3895481.1"/>
    <property type="molecule type" value="Genomic_DNA"/>
</dbReference>
<dbReference type="Proteomes" id="UP000828390">
    <property type="component" value="Unassembled WGS sequence"/>
</dbReference>
<protein>
    <submittedName>
        <fullName evidence="1">Uncharacterized protein</fullName>
    </submittedName>
</protein>
<comment type="caution">
    <text evidence="1">The sequence shown here is derived from an EMBL/GenBank/DDBJ whole genome shotgun (WGS) entry which is preliminary data.</text>
</comment>
<sequence>MLNTTIFPGSREEISKVAMETLVLRFVCAVEPVRTFRKLTVVPVQNARTV</sequence>
<proteinExistence type="predicted"/>
<evidence type="ECO:0000313" key="1">
    <source>
        <dbReference type="EMBL" id="KAH3895481.1"/>
    </source>
</evidence>
<keyword evidence="2" id="KW-1185">Reference proteome</keyword>